<reference evidence="2" key="1">
    <citation type="submission" date="2020-05" db="EMBL/GenBank/DDBJ databases">
        <authorList>
            <person name="Chiriac C."/>
            <person name="Salcher M."/>
            <person name="Ghai R."/>
            <person name="Kavagutti S V."/>
        </authorList>
    </citation>
    <scope>NUCLEOTIDE SEQUENCE</scope>
</reference>
<evidence type="ECO:0000313" key="1">
    <source>
        <dbReference type="EMBL" id="CAB4679923.1"/>
    </source>
</evidence>
<organism evidence="2">
    <name type="scientific">freshwater metagenome</name>
    <dbReference type="NCBI Taxonomy" id="449393"/>
    <lineage>
        <taxon>unclassified sequences</taxon>
        <taxon>metagenomes</taxon>
        <taxon>ecological metagenomes</taxon>
    </lineage>
</organism>
<accession>A0A6J6NJG7</accession>
<name>A0A6J6NJG7_9ZZZZ</name>
<proteinExistence type="predicted"/>
<protein>
    <submittedName>
        <fullName evidence="2">Unannotated protein</fullName>
    </submittedName>
</protein>
<dbReference type="AlphaFoldDB" id="A0A6J6NJG7"/>
<dbReference type="EMBL" id="CAEZXB010000020">
    <property type="protein sequence ID" value="CAB4679923.1"/>
    <property type="molecule type" value="Genomic_DNA"/>
</dbReference>
<sequence>MSRLNSRVVLVAASVCALALSVVMPVSAAGIPDEQWSHTVMGDLGYQGIVINDALNRGTKVDMFSLLTAHVDTPVGDFVCSSTNAINCAGATEYNYFAILPPCASEANKDCIVGISAYRDGSLLGEGTYKETLYPDHLDAFQGDSSLLIPAPSEPSIWSIPAAAHSKGSDYLISVGLNGRTSAKNPTPASAFFTNIYAIEKTELTGGADASRGFGKYGIACEQQSMDAKGAKSSGLVAGQVPIVQCGSLLGKINTAGSPACLITYDSQGRCLLRDPLDTSITLKLTVRLSHEINGWIHGRLANPDITLEPIASGGQKVTISAAPLRVPVFAAGDLYTKLPQSLQSAYAEVGGLSAGKWGTSNADHATGPIASRNATAEPFPYGSDSINELKLWLDYAGNKSGAAPTTWSLRTLDDREMQSASPCFKSGSGLKGIVATNATTYSDGPPEFTDGTLSYQVASPHFLPDGVTAFKGTYNLIMRSDVARCLYKFSSAPVEAKIDVISDSGVNSVATTLVNEKNGWINLSAYNFEFSAPKIQVKLTQQAVQVVAPTTNTPVAKSAPKIATKTISCVKGKTIKKVTAVKPLCPAGYVKK</sequence>
<gene>
    <name evidence="1" type="ORF">UFOPK2342_01065</name>
    <name evidence="2" type="ORF">UFOPK2423_00306</name>
</gene>
<evidence type="ECO:0000313" key="2">
    <source>
        <dbReference type="EMBL" id="CAB4686891.1"/>
    </source>
</evidence>
<dbReference type="EMBL" id="CAEZXN010000004">
    <property type="protein sequence ID" value="CAB4686891.1"/>
    <property type="molecule type" value="Genomic_DNA"/>
</dbReference>